<dbReference type="PROSITE" id="PS51419">
    <property type="entry name" value="RAB"/>
    <property type="match status" value="1"/>
</dbReference>
<dbReference type="InterPro" id="IPR020849">
    <property type="entry name" value="Small_GTPase_Ras-type"/>
</dbReference>
<dbReference type="Gene3D" id="3.40.50.300">
    <property type="entry name" value="P-loop containing nucleotide triphosphate hydrolases"/>
    <property type="match status" value="1"/>
</dbReference>
<evidence type="ECO:0000256" key="2">
    <source>
        <dbReference type="ARBA" id="ARBA00023134"/>
    </source>
</evidence>
<keyword evidence="1" id="KW-0547">Nucleotide-binding</keyword>
<dbReference type="OrthoDB" id="265044at2759"/>
<dbReference type="GO" id="GO:0003924">
    <property type="term" value="F:GTPase activity"/>
    <property type="evidence" value="ECO:0007669"/>
    <property type="project" value="InterPro"/>
</dbReference>
<dbReference type="SMART" id="SM00173">
    <property type="entry name" value="RAS"/>
    <property type="match status" value="1"/>
</dbReference>
<dbReference type="FunFam" id="3.40.50.300:FF:001423">
    <property type="entry name" value="Ras family GTPase"/>
    <property type="match status" value="1"/>
</dbReference>
<sequence>MNSLKIVVLGDGGVGKSSITLRFVKGQFISYYDPTIEQSYNSEIELDHKKHTLVIIDTSGQEQFRTLQDSHLAQGDGFLVIYSLVDSPSFETVDEIFNRIEKFQDKKCQEIPIVLIGNKSDLPDRQVENDSGKSKAEEWKVSFFETSAKTGNFVHEAILACVSQILKKRDVDSIQKKKCLIL</sequence>
<evidence type="ECO:0000256" key="1">
    <source>
        <dbReference type="ARBA" id="ARBA00022741"/>
    </source>
</evidence>
<dbReference type="CDD" id="cd00876">
    <property type="entry name" value="Ras"/>
    <property type="match status" value="1"/>
</dbReference>
<dbReference type="PRINTS" id="PR00449">
    <property type="entry name" value="RASTRNSFRMNG"/>
</dbReference>
<dbReference type="InterPro" id="IPR027417">
    <property type="entry name" value="P-loop_NTPase"/>
</dbReference>
<dbReference type="SMART" id="SM00174">
    <property type="entry name" value="RHO"/>
    <property type="match status" value="1"/>
</dbReference>
<dbReference type="InterPro" id="IPR001806">
    <property type="entry name" value="Small_GTPase"/>
</dbReference>
<keyword evidence="4" id="KW-1185">Reference proteome</keyword>
<keyword evidence="2" id="KW-0342">GTP-binding</keyword>
<protein>
    <submittedName>
        <fullName evidence="3">Ras di-ras and rheb family members of small gtpase superfamily</fullName>
    </submittedName>
</protein>
<dbReference type="NCBIfam" id="TIGR00231">
    <property type="entry name" value="small_GTP"/>
    <property type="match status" value="1"/>
</dbReference>
<comment type="caution">
    <text evidence="3">The sequence shown here is derived from an EMBL/GenBank/DDBJ whole genome shotgun (WGS) entry which is preliminary data.</text>
</comment>
<dbReference type="Proteomes" id="UP001149090">
    <property type="component" value="Unassembled WGS sequence"/>
</dbReference>
<dbReference type="PANTHER" id="PTHR24070">
    <property type="entry name" value="RAS, DI-RAS, AND RHEB FAMILY MEMBERS OF SMALL GTPASE SUPERFAMILY"/>
    <property type="match status" value="1"/>
</dbReference>
<dbReference type="PROSITE" id="PS51421">
    <property type="entry name" value="RAS"/>
    <property type="match status" value="1"/>
</dbReference>
<proteinExistence type="predicted"/>
<dbReference type="GO" id="GO:0016020">
    <property type="term" value="C:membrane"/>
    <property type="evidence" value="ECO:0007669"/>
    <property type="project" value="InterPro"/>
</dbReference>
<dbReference type="InterPro" id="IPR005225">
    <property type="entry name" value="Small_GTP-bd"/>
</dbReference>
<dbReference type="EMBL" id="JAPDFW010000033">
    <property type="protein sequence ID" value="KAJ5079283.1"/>
    <property type="molecule type" value="Genomic_DNA"/>
</dbReference>
<name>A0A9Q0LXK8_ANAIG</name>
<dbReference type="SMART" id="SM00175">
    <property type="entry name" value="RAB"/>
    <property type="match status" value="1"/>
</dbReference>
<dbReference type="Pfam" id="PF00071">
    <property type="entry name" value="Ras"/>
    <property type="match status" value="1"/>
</dbReference>
<dbReference type="PROSITE" id="PS51420">
    <property type="entry name" value="RHO"/>
    <property type="match status" value="1"/>
</dbReference>
<evidence type="ECO:0000313" key="4">
    <source>
        <dbReference type="Proteomes" id="UP001149090"/>
    </source>
</evidence>
<dbReference type="OMA" id="RGKCCLM"/>
<organism evidence="3 4">
    <name type="scientific">Anaeramoeba ignava</name>
    <name type="common">Anaerobic marine amoeba</name>
    <dbReference type="NCBI Taxonomy" id="1746090"/>
    <lineage>
        <taxon>Eukaryota</taxon>
        <taxon>Metamonada</taxon>
        <taxon>Anaeramoebidae</taxon>
        <taxon>Anaeramoeba</taxon>
    </lineage>
</organism>
<dbReference type="GO" id="GO:0005525">
    <property type="term" value="F:GTP binding"/>
    <property type="evidence" value="ECO:0007669"/>
    <property type="project" value="UniProtKB-KW"/>
</dbReference>
<dbReference type="SUPFAM" id="SSF52540">
    <property type="entry name" value="P-loop containing nucleoside triphosphate hydrolases"/>
    <property type="match status" value="1"/>
</dbReference>
<gene>
    <name evidence="3" type="ORF">M0811_04304</name>
</gene>
<dbReference type="GO" id="GO:0007165">
    <property type="term" value="P:signal transduction"/>
    <property type="evidence" value="ECO:0007669"/>
    <property type="project" value="InterPro"/>
</dbReference>
<reference evidence="3" key="1">
    <citation type="submission" date="2022-10" db="EMBL/GenBank/DDBJ databases">
        <title>Novel sulphate-reducing endosymbionts in the free-living metamonad Anaeramoeba.</title>
        <authorList>
            <person name="Jerlstrom-Hultqvist J."/>
            <person name="Cepicka I."/>
            <person name="Gallot-Lavallee L."/>
            <person name="Salas-Leiva D."/>
            <person name="Curtis B.A."/>
            <person name="Zahonova K."/>
            <person name="Pipaliya S."/>
            <person name="Dacks J."/>
            <person name="Roger A.J."/>
        </authorList>
    </citation>
    <scope>NUCLEOTIDE SEQUENCE</scope>
    <source>
        <strain evidence="3">BMAN</strain>
    </source>
</reference>
<dbReference type="AlphaFoldDB" id="A0A9Q0LXK8"/>
<evidence type="ECO:0000313" key="3">
    <source>
        <dbReference type="EMBL" id="KAJ5079283.1"/>
    </source>
</evidence>
<accession>A0A9Q0LXK8</accession>